<evidence type="ECO:0000313" key="1">
    <source>
        <dbReference type="EMBL" id="KAK9230051.1"/>
    </source>
</evidence>
<reference evidence="1 2" key="1">
    <citation type="submission" date="2024-05" db="EMBL/GenBank/DDBJ databases">
        <title>Haplotype-resolved chromosome-level genome assembly of Huyou (Citrus changshanensis).</title>
        <authorList>
            <person name="Miao C."/>
            <person name="Chen W."/>
            <person name="Wu Y."/>
            <person name="Wang L."/>
            <person name="Zhao S."/>
            <person name="Grierson D."/>
            <person name="Xu C."/>
            <person name="Chen K."/>
        </authorList>
    </citation>
    <scope>NUCLEOTIDE SEQUENCE [LARGE SCALE GENOMIC DNA]</scope>
    <source>
        <strain evidence="1">01-14</strain>
        <tissue evidence="1">Leaf</tissue>
    </source>
</reference>
<keyword evidence="2" id="KW-1185">Reference proteome</keyword>
<gene>
    <name evidence="1" type="ORF">WN944_023018</name>
</gene>
<dbReference type="Proteomes" id="UP001428341">
    <property type="component" value="Unassembled WGS sequence"/>
</dbReference>
<organism evidence="1 2">
    <name type="scientific">Citrus x changshan-huyou</name>
    <dbReference type="NCBI Taxonomy" id="2935761"/>
    <lineage>
        <taxon>Eukaryota</taxon>
        <taxon>Viridiplantae</taxon>
        <taxon>Streptophyta</taxon>
        <taxon>Embryophyta</taxon>
        <taxon>Tracheophyta</taxon>
        <taxon>Spermatophyta</taxon>
        <taxon>Magnoliopsida</taxon>
        <taxon>eudicotyledons</taxon>
        <taxon>Gunneridae</taxon>
        <taxon>Pentapetalae</taxon>
        <taxon>rosids</taxon>
        <taxon>malvids</taxon>
        <taxon>Sapindales</taxon>
        <taxon>Rutaceae</taxon>
        <taxon>Aurantioideae</taxon>
        <taxon>Citrus</taxon>
    </lineage>
</organism>
<accession>A0AAP0N247</accession>
<dbReference type="AlphaFoldDB" id="A0AAP0N247"/>
<proteinExistence type="predicted"/>
<dbReference type="EMBL" id="JBCGBO010000001">
    <property type="protein sequence ID" value="KAK9230051.1"/>
    <property type="molecule type" value="Genomic_DNA"/>
</dbReference>
<name>A0AAP0N247_9ROSI</name>
<evidence type="ECO:0000313" key="2">
    <source>
        <dbReference type="Proteomes" id="UP001428341"/>
    </source>
</evidence>
<protein>
    <submittedName>
        <fullName evidence="1">Uncharacterized protein</fullName>
    </submittedName>
</protein>
<sequence>MLFKDDIEDVATGPNAEEPNILSQETTCNEGAAPFEHEAADKANGCETNSFNLSQYSDYVCDFEVEDTDDLFEFPTLNDKDDIDLDKEVVDPLISQFFKDYLSQTFPEDAILTQDLAS</sequence>
<comment type="caution">
    <text evidence="1">The sequence shown here is derived from an EMBL/GenBank/DDBJ whole genome shotgun (WGS) entry which is preliminary data.</text>
</comment>